<reference evidence="1 2" key="1">
    <citation type="submission" date="2011-09" db="EMBL/GenBank/DDBJ databases">
        <title>The draft genome of Methylobacterium extorquens DSM 13060.</title>
        <authorList>
            <consortium name="US DOE Joint Genome Institute (JGI-PGF)"/>
            <person name="Lucas S."/>
            <person name="Han J."/>
            <person name="Lapidus A."/>
            <person name="Cheng J.-F."/>
            <person name="Goodwin L."/>
            <person name="Pitluck S."/>
            <person name="Peters L."/>
            <person name="Land M.L."/>
            <person name="Hauser L."/>
            <person name="Koskimaki J."/>
            <person name="Halonen O."/>
            <person name="Pirttila A."/>
            <person name="Frank C."/>
            <person name="Woyke T.J."/>
        </authorList>
    </citation>
    <scope>NUCLEOTIDE SEQUENCE [LARGE SCALE GENOMIC DNA]</scope>
    <source>
        <strain evidence="1 2">DSM 13060</strain>
    </source>
</reference>
<feature type="non-terminal residue" evidence="1">
    <location>
        <position position="50"/>
    </location>
</feature>
<dbReference type="Proteomes" id="UP000004382">
    <property type="component" value="Unassembled WGS sequence"/>
</dbReference>
<protein>
    <submittedName>
        <fullName evidence="1">UDP-N-acetylmuramoylalanyl-D-glutamate--2, 6-diaminopimelate ligase</fullName>
    </submittedName>
</protein>
<dbReference type="EMBL" id="AGJK01000117">
    <property type="protein sequence ID" value="EHP91304.1"/>
    <property type="molecule type" value="Genomic_DNA"/>
</dbReference>
<sequence>MSQPTPDDRTLGDLFPEADPAIAGRPVAGLTADSRKVVPGGVFVAVPGTA</sequence>
<accession>H1KMD0</accession>
<evidence type="ECO:0000313" key="1">
    <source>
        <dbReference type="EMBL" id="EHP91304.1"/>
    </source>
</evidence>
<comment type="caution">
    <text evidence="1">The sequence shown here is derived from an EMBL/GenBank/DDBJ whole genome shotgun (WGS) entry which is preliminary data.</text>
</comment>
<name>H1KMD0_METEX</name>
<organism evidence="1 2">
    <name type="scientific">Methylorubrum extorquens DSM 13060</name>
    <dbReference type="NCBI Taxonomy" id="882800"/>
    <lineage>
        <taxon>Bacteria</taxon>
        <taxon>Pseudomonadati</taxon>
        <taxon>Pseudomonadota</taxon>
        <taxon>Alphaproteobacteria</taxon>
        <taxon>Hyphomicrobiales</taxon>
        <taxon>Methylobacteriaceae</taxon>
        <taxon>Methylorubrum</taxon>
    </lineage>
</organism>
<evidence type="ECO:0000313" key="2">
    <source>
        <dbReference type="Proteomes" id="UP000004382"/>
    </source>
</evidence>
<dbReference type="InterPro" id="IPR035911">
    <property type="entry name" value="MurE/MurF_N"/>
</dbReference>
<keyword evidence="1" id="KW-0436">Ligase</keyword>
<dbReference type="GO" id="GO:0016874">
    <property type="term" value="F:ligase activity"/>
    <property type="evidence" value="ECO:0007669"/>
    <property type="project" value="UniProtKB-KW"/>
</dbReference>
<dbReference type="AlphaFoldDB" id="H1KMD0"/>
<gene>
    <name evidence="1" type="ORF">MetexDRAFT_3793</name>
</gene>
<dbReference type="Gene3D" id="3.40.1390.10">
    <property type="entry name" value="MurE/MurF, N-terminal domain"/>
    <property type="match status" value="1"/>
</dbReference>
<proteinExistence type="predicted"/>
<dbReference type="SUPFAM" id="SSF63418">
    <property type="entry name" value="MurE/MurF N-terminal domain"/>
    <property type="match status" value="1"/>
</dbReference>